<dbReference type="InterPro" id="IPR011990">
    <property type="entry name" value="TPR-like_helical_dom_sf"/>
</dbReference>
<dbReference type="GO" id="GO:0009279">
    <property type="term" value="C:cell outer membrane"/>
    <property type="evidence" value="ECO:0007669"/>
    <property type="project" value="UniProtKB-SubCell"/>
</dbReference>
<dbReference type="PROSITE" id="PS51123">
    <property type="entry name" value="OMPA_2"/>
    <property type="match status" value="1"/>
</dbReference>
<evidence type="ECO:0000256" key="1">
    <source>
        <dbReference type="ARBA" id="ARBA00004442"/>
    </source>
</evidence>
<evidence type="ECO:0000256" key="7">
    <source>
        <dbReference type="PROSITE-ProRule" id="PRU00473"/>
    </source>
</evidence>
<comment type="caution">
    <text evidence="9">The sequence shown here is derived from an EMBL/GenBank/DDBJ whole genome shotgun (WGS) entry which is preliminary data.</text>
</comment>
<evidence type="ECO:0000256" key="2">
    <source>
        <dbReference type="ARBA" id="ARBA00022737"/>
    </source>
</evidence>
<dbReference type="Proteomes" id="UP000660862">
    <property type="component" value="Unassembled WGS sequence"/>
</dbReference>
<dbReference type="SUPFAM" id="SSF103088">
    <property type="entry name" value="OmpA-like"/>
    <property type="match status" value="1"/>
</dbReference>
<dbReference type="SMART" id="SM00028">
    <property type="entry name" value="TPR"/>
    <property type="match status" value="3"/>
</dbReference>
<keyword evidence="3 6" id="KW-0802">TPR repeat</keyword>
<dbReference type="InterPro" id="IPR050330">
    <property type="entry name" value="Bact_OuterMem_StrucFunc"/>
</dbReference>
<dbReference type="Gene3D" id="3.30.1330.60">
    <property type="entry name" value="OmpA-like domain"/>
    <property type="match status" value="1"/>
</dbReference>
<evidence type="ECO:0000259" key="8">
    <source>
        <dbReference type="PROSITE" id="PS51123"/>
    </source>
</evidence>
<dbReference type="PRINTS" id="PR01021">
    <property type="entry name" value="OMPADOMAIN"/>
</dbReference>
<evidence type="ECO:0000256" key="4">
    <source>
        <dbReference type="ARBA" id="ARBA00023136"/>
    </source>
</evidence>
<dbReference type="PANTHER" id="PTHR30329:SF21">
    <property type="entry name" value="LIPOPROTEIN YIAD-RELATED"/>
    <property type="match status" value="1"/>
</dbReference>
<evidence type="ECO:0000256" key="3">
    <source>
        <dbReference type="ARBA" id="ARBA00022803"/>
    </source>
</evidence>
<dbReference type="InterPro" id="IPR013105">
    <property type="entry name" value="TPR_2"/>
</dbReference>
<feature type="repeat" description="TPR" evidence="6">
    <location>
        <begin position="64"/>
        <end position="97"/>
    </location>
</feature>
<dbReference type="Pfam" id="PF00691">
    <property type="entry name" value="OmpA"/>
    <property type="match status" value="1"/>
</dbReference>
<dbReference type="AlphaFoldDB" id="A0A917HY52"/>
<dbReference type="InterPro" id="IPR036737">
    <property type="entry name" value="OmpA-like_sf"/>
</dbReference>
<dbReference type="RefSeq" id="WP_188507517.1">
    <property type="nucleotide sequence ID" value="NZ_BMER01000004.1"/>
</dbReference>
<feature type="domain" description="OmpA-like" evidence="8">
    <location>
        <begin position="519"/>
        <end position="634"/>
    </location>
</feature>
<organism evidence="9 10">
    <name type="scientific">Parapedobacter pyrenivorans</name>
    <dbReference type="NCBI Taxonomy" id="1305674"/>
    <lineage>
        <taxon>Bacteria</taxon>
        <taxon>Pseudomonadati</taxon>
        <taxon>Bacteroidota</taxon>
        <taxon>Sphingobacteriia</taxon>
        <taxon>Sphingobacteriales</taxon>
        <taxon>Sphingobacteriaceae</taxon>
        <taxon>Parapedobacter</taxon>
    </lineage>
</organism>
<protein>
    <recommendedName>
        <fullName evidence="8">OmpA-like domain-containing protein</fullName>
    </recommendedName>
</protein>
<dbReference type="InterPro" id="IPR019734">
    <property type="entry name" value="TPR_rpt"/>
</dbReference>
<dbReference type="CDD" id="cd07185">
    <property type="entry name" value="OmpA_C-like"/>
    <property type="match status" value="1"/>
</dbReference>
<dbReference type="InterPro" id="IPR006664">
    <property type="entry name" value="OMP_bac"/>
</dbReference>
<dbReference type="Gene3D" id="1.25.40.10">
    <property type="entry name" value="Tetratricopeptide repeat domain"/>
    <property type="match status" value="1"/>
</dbReference>
<dbReference type="Pfam" id="PF07719">
    <property type="entry name" value="TPR_2"/>
    <property type="match status" value="1"/>
</dbReference>
<comment type="subcellular location">
    <subcellularLocation>
        <location evidence="1">Cell outer membrane</location>
    </subcellularLocation>
</comment>
<proteinExistence type="predicted"/>
<dbReference type="Pfam" id="PF07676">
    <property type="entry name" value="PD40"/>
    <property type="match status" value="3"/>
</dbReference>
<dbReference type="PANTHER" id="PTHR30329">
    <property type="entry name" value="STATOR ELEMENT OF FLAGELLAR MOTOR COMPLEX"/>
    <property type="match status" value="1"/>
</dbReference>
<evidence type="ECO:0000313" key="9">
    <source>
        <dbReference type="EMBL" id="GGG97720.1"/>
    </source>
</evidence>
<dbReference type="PROSITE" id="PS50293">
    <property type="entry name" value="TPR_REGION"/>
    <property type="match status" value="1"/>
</dbReference>
<reference evidence="9" key="2">
    <citation type="submission" date="2020-09" db="EMBL/GenBank/DDBJ databases">
        <authorList>
            <person name="Sun Q."/>
            <person name="Zhou Y."/>
        </authorList>
    </citation>
    <scope>NUCLEOTIDE SEQUENCE</scope>
    <source>
        <strain evidence="9">CGMCC 1.12195</strain>
    </source>
</reference>
<dbReference type="InterPro" id="IPR011659">
    <property type="entry name" value="WD40"/>
</dbReference>
<dbReference type="SUPFAM" id="SSF82171">
    <property type="entry name" value="DPP6 N-terminal domain-like"/>
    <property type="match status" value="1"/>
</dbReference>
<dbReference type="PROSITE" id="PS50005">
    <property type="entry name" value="TPR"/>
    <property type="match status" value="1"/>
</dbReference>
<dbReference type="InterPro" id="IPR011042">
    <property type="entry name" value="6-blade_b-propeller_TolB-like"/>
</dbReference>
<keyword evidence="5" id="KW-0998">Cell outer membrane</keyword>
<accession>A0A917HY52</accession>
<dbReference type="Gene3D" id="2.120.10.30">
    <property type="entry name" value="TolB, C-terminal domain"/>
    <property type="match status" value="1"/>
</dbReference>
<reference evidence="9" key="1">
    <citation type="journal article" date="2014" name="Int. J. Syst. Evol. Microbiol.">
        <title>Complete genome sequence of Corynebacterium casei LMG S-19264T (=DSM 44701T), isolated from a smear-ripened cheese.</title>
        <authorList>
            <consortium name="US DOE Joint Genome Institute (JGI-PGF)"/>
            <person name="Walter F."/>
            <person name="Albersmeier A."/>
            <person name="Kalinowski J."/>
            <person name="Ruckert C."/>
        </authorList>
    </citation>
    <scope>NUCLEOTIDE SEQUENCE</scope>
    <source>
        <strain evidence="9">CGMCC 1.12195</strain>
    </source>
</reference>
<evidence type="ECO:0000256" key="6">
    <source>
        <dbReference type="PROSITE-ProRule" id="PRU00339"/>
    </source>
</evidence>
<sequence>MQRSLYILLFVTLLFCYSGHAQMRSDNRRAQAAFEKAGNQLRNYQYDLAIASLESAIALDTGFAAAYQQLGDIYRRQQNYGKATSQYAQVVQLDPTLTTLTWFGLGESLLYTGRYQEALPVLRRYLSTPGLDAAGKQLTTKYIADCEFSLAALKQPQPFHPHNPGPTINSPYDEYFPRLTADYRNIIFTRKENNQENFYESTQDSSGVWQTALLLQGDINSELYNEGAHCISPDGKYLFFTGCNRPEGLGSCDIYVSRREGGRWGAPYNLGAPINSSGWEAQPALAADGRTLYFVSNRRGGQGGYDIWKSELQGSGQWGAPVNLGPAVNTSYDESSPYIHADNRTLYFASNGWPGFGDKDIFRSQLDSADKWGEPTNLGYPINDHHEQSALTVSMNGKQAFFSTRRDDAVGGLDIYSFDLPQTIRPHPVAYLKGIIVDAESELPVQANVIVTDMLANEAVYNEQADYEDGTFLAPLPFGKTYALHIKQPGYLFFSENYPLDDRTKINDAYEIRIALSRIKVGSTGTLNNVFFDIDRYELLPKSKIDLDNLVEFLNLNKTVRVEIGGHTDNTGREAHNQILSENRAKAVHDYLLHAGIAAARLTYKGYGPSQPLATNETDEGRQLNRRTDFKIIK</sequence>
<dbReference type="InterPro" id="IPR006665">
    <property type="entry name" value="OmpA-like"/>
</dbReference>
<keyword evidence="10" id="KW-1185">Reference proteome</keyword>
<dbReference type="SUPFAM" id="SSF48452">
    <property type="entry name" value="TPR-like"/>
    <property type="match status" value="1"/>
</dbReference>
<gene>
    <name evidence="9" type="ORF">GCM10007415_36460</name>
</gene>
<keyword evidence="2" id="KW-0677">Repeat</keyword>
<keyword evidence="4 7" id="KW-0472">Membrane</keyword>
<name>A0A917HY52_9SPHI</name>
<dbReference type="EMBL" id="BMER01000004">
    <property type="protein sequence ID" value="GGG97720.1"/>
    <property type="molecule type" value="Genomic_DNA"/>
</dbReference>
<evidence type="ECO:0000256" key="5">
    <source>
        <dbReference type="ARBA" id="ARBA00023237"/>
    </source>
</evidence>
<evidence type="ECO:0000313" key="10">
    <source>
        <dbReference type="Proteomes" id="UP000660862"/>
    </source>
</evidence>